<evidence type="ECO:0000313" key="2">
    <source>
        <dbReference type="EMBL" id="EDM98371.1"/>
    </source>
</evidence>
<feature type="domain" description="HEPN AbiU2-like" evidence="1">
    <location>
        <begin position="8"/>
        <end position="170"/>
    </location>
</feature>
<dbReference type="STRING" id="411467.BACCAP_03807"/>
<keyword evidence="3" id="KW-1185">Reference proteome</keyword>
<proteinExistence type="predicted"/>
<dbReference type="Proteomes" id="UP000003639">
    <property type="component" value="Unassembled WGS sequence"/>
</dbReference>
<name>A6P002_9FIRM</name>
<evidence type="ECO:0000313" key="3">
    <source>
        <dbReference type="Proteomes" id="UP000003639"/>
    </source>
</evidence>
<dbReference type="AlphaFoldDB" id="A6P002"/>
<gene>
    <name evidence="2" type="ORF">BACCAP_03807</name>
</gene>
<dbReference type="Pfam" id="PF18734">
    <property type="entry name" value="HEPN_AbiU2"/>
    <property type="match status" value="1"/>
</dbReference>
<reference evidence="2 3" key="1">
    <citation type="submission" date="2007-04" db="EMBL/GenBank/DDBJ databases">
        <authorList>
            <person name="Fulton L."/>
            <person name="Clifton S."/>
            <person name="Fulton B."/>
            <person name="Xu J."/>
            <person name="Minx P."/>
            <person name="Pepin K.H."/>
            <person name="Johnson M."/>
            <person name="Thiruvilangam P."/>
            <person name="Bhonagiri V."/>
            <person name="Nash W.E."/>
            <person name="Mardis E.R."/>
            <person name="Wilson R.K."/>
        </authorList>
    </citation>
    <scope>NUCLEOTIDE SEQUENCE [LARGE SCALE GENOMIC DNA]</scope>
    <source>
        <strain evidence="2 3">ATCC 29799</strain>
    </source>
</reference>
<accession>A6P002</accession>
<protein>
    <recommendedName>
        <fullName evidence="1">HEPN AbiU2-like domain-containing protein</fullName>
    </recommendedName>
</protein>
<comment type="caution">
    <text evidence="2">The sequence shown here is derived from an EMBL/GenBank/DDBJ whole genome shotgun (WGS) entry which is preliminary data.</text>
</comment>
<dbReference type="eggNOG" id="ENOG5033640">
    <property type="taxonomic scope" value="Bacteria"/>
</dbReference>
<sequence length="215" mass="24640">MGHIRITYAYLNTYKSLCDNGAKYRDAMNQMPLFFTMIYRSLAHTIMIDMCKLFEDDKQVLGIKKFYSICEQNQKVFSNTRQDENGEGTEIPYSITNVLTLAEKDFVRNSKAIENLKAQRDTIWAHSDKRFVLNPNKVENDFPVAWDEIEQLLKFASDFVNSIIMGLTNSIESPFFNTPTACSENVENLLSLLESGIQTQEMANGQVQMKSVCRA</sequence>
<dbReference type="InterPro" id="IPR040704">
    <property type="entry name" value="HEPN_AbiU2"/>
</dbReference>
<organism evidence="2 3">
    <name type="scientific">Pseudoflavonifractor capillosus ATCC 29799</name>
    <dbReference type="NCBI Taxonomy" id="411467"/>
    <lineage>
        <taxon>Bacteria</taxon>
        <taxon>Bacillati</taxon>
        <taxon>Bacillota</taxon>
        <taxon>Clostridia</taxon>
        <taxon>Eubacteriales</taxon>
        <taxon>Oscillospiraceae</taxon>
        <taxon>Pseudoflavonifractor</taxon>
    </lineage>
</organism>
<reference evidence="2 3" key="2">
    <citation type="submission" date="2007-06" db="EMBL/GenBank/DDBJ databases">
        <title>Draft genome sequence of Pseudoflavonifractor capillosus ATCC 29799.</title>
        <authorList>
            <person name="Sudarsanam P."/>
            <person name="Ley R."/>
            <person name="Guruge J."/>
            <person name="Turnbaugh P.J."/>
            <person name="Mahowald M."/>
            <person name="Liep D."/>
            <person name="Gordon J."/>
        </authorList>
    </citation>
    <scope>NUCLEOTIDE SEQUENCE [LARGE SCALE GENOMIC DNA]</scope>
    <source>
        <strain evidence="2 3">ATCC 29799</strain>
    </source>
</reference>
<dbReference type="EMBL" id="AAXG02000036">
    <property type="protein sequence ID" value="EDM98371.1"/>
    <property type="molecule type" value="Genomic_DNA"/>
</dbReference>
<evidence type="ECO:0000259" key="1">
    <source>
        <dbReference type="Pfam" id="PF18734"/>
    </source>
</evidence>